<dbReference type="InterPro" id="IPR046341">
    <property type="entry name" value="SET_dom_sf"/>
</dbReference>
<dbReference type="Proteomes" id="UP000355283">
    <property type="component" value="Unassembled WGS sequence"/>
</dbReference>
<reference evidence="3 4" key="1">
    <citation type="submission" date="2019-01" db="EMBL/GenBank/DDBJ databases">
        <title>Nuclear Genome Assembly of the Microalgal Biofuel strain Nannochloropsis salina CCMP1776.</title>
        <authorList>
            <person name="Hovde B."/>
        </authorList>
    </citation>
    <scope>NUCLEOTIDE SEQUENCE [LARGE SCALE GENOMIC DNA]</scope>
    <source>
        <strain evidence="3 4">CCMP1776</strain>
    </source>
</reference>
<evidence type="ECO:0000313" key="4">
    <source>
        <dbReference type="Proteomes" id="UP000355283"/>
    </source>
</evidence>
<name>A0A4D9CWS3_9STRA</name>
<dbReference type="SMART" id="SM00317">
    <property type="entry name" value="SET"/>
    <property type="match status" value="1"/>
</dbReference>
<evidence type="ECO:0000259" key="2">
    <source>
        <dbReference type="PROSITE" id="PS50280"/>
    </source>
</evidence>
<dbReference type="EMBL" id="SDOX01000096">
    <property type="protein sequence ID" value="TFJ82587.1"/>
    <property type="molecule type" value="Genomic_DNA"/>
</dbReference>
<dbReference type="InterPro" id="IPR053201">
    <property type="entry name" value="Flavunoidine_N-MTase"/>
</dbReference>
<accession>A0A4D9CWS3</accession>
<dbReference type="PANTHER" id="PTHR12350:SF19">
    <property type="entry name" value="SET DOMAIN-CONTAINING PROTEIN"/>
    <property type="match status" value="1"/>
</dbReference>
<feature type="domain" description="SET" evidence="2">
    <location>
        <begin position="33"/>
        <end position="152"/>
    </location>
</feature>
<evidence type="ECO:0000256" key="1">
    <source>
        <dbReference type="SAM" id="MobiDB-lite"/>
    </source>
</evidence>
<dbReference type="Gene3D" id="2.170.270.10">
    <property type="entry name" value="SET domain"/>
    <property type="match status" value="1"/>
</dbReference>
<dbReference type="PROSITE" id="PS50280">
    <property type="entry name" value="SET"/>
    <property type="match status" value="1"/>
</dbReference>
<dbReference type="PANTHER" id="PTHR12350">
    <property type="entry name" value="HISTONE-LYSINE N-METHYLTRANSFERASE-RELATED"/>
    <property type="match status" value="1"/>
</dbReference>
<dbReference type="InterPro" id="IPR001214">
    <property type="entry name" value="SET_dom"/>
</dbReference>
<gene>
    <name evidence="3" type="ORF">NSK_006013</name>
</gene>
<sequence length="399" mass="42376">MHKEGKGGDLFRDKGRTDQVACLPKYIEATMPDGVAIGPNAFGLGLFATVPFRAGDTLYTTSCLYVPDVSGTVILRLADSGQEYTLNMEEHSVVQSDLPGKRQLYTYDAFMNHACSPNTASFVTACTSDELTYGMKALRAIAAGEELTCDYTLFEFEAGEASIPVCRCGSSDCLGRVKGFKHLTFSQTLPRLPYAEPYVVTSYLEEHPEVSILDLRQNPKSEARGRQSPSRGGAACAKGGGEIQVSFGEGGGCRVVSSRVWSEGETILAGVGPALRAARPWRGLEGARALIVILAPGVVRASARLDPAGVWEASRGAGREEDWALRYLFGGSVQNADGGREKPPRGRGRGNVRVEGLGRGACRVVASAAIHVGDALLLGRESADRGEGGRESGAGIARK</sequence>
<dbReference type="AlphaFoldDB" id="A0A4D9CWS3"/>
<comment type="caution">
    <text evidence="3">The sequence shown here is derived from an EMBL/GenBank/DDBJ whole genome shotgun (WGS) entry which is preliminary data.</text>
</comment>
<dbReference type="SUPFAM" id="SSF82199">
    <property type="entry name" value="SET domain"/>
    <property type="match status" value="1"/>
</dbReference>
<proteinExistence type="predicted"/>
<protein>
    <recommendedName>
        <fullName evidence="2">SET domain-containing protein</fullName>
    </recommendedName>
</protein>
<keyword evidence="4" id="KW-1185">Reference proteome</keyword>
<organism evidence="3 4">
    <name type="scientific">Nannochloropsis salina CCMP1776</name>
    <dbReference type="NCBI Taxonomy" id="1027361"/>
    <lineage>
        <taxon>Eukaryota</taxon>
        <taxon>Sar</taxon>
        <taxon>Stramenopiles</taxon>
        <taxon>Ochrophyta</taxon>
        <taxon>Eustigmatophyceae</taxon>
        <taxon>Eustigmatales</taxon>
        <taxon>Monodopsidaceae</taxon>
        <taxon>Microchloropsis</taxon>
        <taxon>Microchloropsis salina</taxon>
    </lineage>
</organism>
<dbReference type="OrthoDB" id="57563at2759"/>
<evidence type="ECO:0000313" key="3">
    <source>
        <dbReference type="EMBL" id="TFJ82587.1"/>
    </source>
</evidence>
<dbReference type="Pfam" id="PF00856">
    <property type="entry name" value="SET"/>
    <property type="match status" value="1"/>
</dbReference>
<feature type="region of interest" description="Disordered" evidence="1">
    <location>
        <begin position="215"/>
        <end position="237"/>
    </location>
</feature>